<feature type="transmembrane region" description="Helical" evidence="7">
    <location>
        <begin position="227"/>
        <end position="260"/>
    </location>
</feature>
<evidence type="ECO:0000256" key="4">
    <source>
        <dbReference type="ARBA" id="ARBA00022737"/>
    </source>
</evidence>
<evidence type="ECO:0000256" key="5">
    <source>
        <dbReference type="ARBA" id="ARBA00022989"/>
    </source>
</evidence>
<keyword evidence="10" id="KW-1185">Reference proteome</keyword>
<feature type="domain" description="Citrate transporter-like" evidence="8">
    <location>
        <begin position="165"/>
        <end position="337"/>
    </location>
</feature>
<comment type="subcellular location">
    <subcellularLocation>
        <location evidence="1">Membrane</location>
        <topology evidence="1">Multi-pass membrane protein</topology>
    </subcellularLocation>
</comment>
<keyword evidence="2" id="KW-0813">Transport</keyword>
<gene>
    <name evidence="9" type="ORF">PCOR1329_LOCUS22317</name>
</gene>
<name>A0ABN9RPY0_9DINO</name>
<keyword evidence="5 7" id="KW-1133">Transmembrane helix</keyword>
<feature type="transmembrane region" description="Helical" evidence="7">
    <location>
        <begin position="272"/>
        <end position="295"/>
    </location>
</feature>
<evidence type="ECO:0000256" key="3">
    <source>
        <dbReference type="ARBA" id="ARBA00022692"/>
    </source>
</evidence>
<dbReference type="Proteomes" id="UP001189429">
    <property type="component" value="Unassembled WGS sequence"/>
</dbReference>
<comment type="caution">
    <text evidence="9">The sequence shown here is derived from an EMBL/GenBank/DDBJ whole genome shotgun (WGS) entry which is preliminary data.</text>
</comment>
<feature type="transmembrane region" description="Helical" evidence="7">
    <location>
        <begin position="23"/>
        <end position="39"/>
    </location>
</feature>
<feature type="transmembrane region" description="Helical" evidence="7">
    <location>
        <begin position="165"/>
        <end position="182"/>
    </location>
</feature>
<feature type="transmembrane region" description="Helical" evidence="7">
    <location>
        <begin position="315"/>
        <end position="336"/>
    </location>
</feature>
<protein>
    <recommendedName>
        <fullName evidence="8">Citrate transporter-like domain-containing protein</fullName>
    </recommendedName>
</protein>
<dbReference type="Pfam" id="PF03600">
    <property type="entry name" value="CitMHS"/>
    <property type="match status" value="1"/>
</dbReference>
<proteinExistence type="predicted"/>
<keyword evidence="4" id="KW-0677">Repeat</keyword>
<feature type="transmembrane region" description="Helical" evidence="7">
    <location>
        <begin position="141"/>
        <end position="159"/>
    </location>
</feature>
<evidence type="ECO:0000313" key="10">
    <source>
        <dbReference type="Proteomes" id="UP001189429"/>
    </source>
</evidence>
<evidence type="ECO:0000256" key="1">
    <source>
        <dbReference type="ARBA" id="ARBA00004141"/>
    </source>
</evidence>
<reference evidence="9" key="1">
    <citation type="submission" date="2023-10" db="EMBL/GenBank/DDBJ databases">
        <authorList>
            <person name="Chen Y."/>
            <person name="Shah S."/>
            <person name="Dougan E. K."/>
            <person name="Thang M."/>
            <person name="Chan C."/>
        </authorList>
    </citation>
    <scope>NUCLEOTIDE SEQUENCE [LARGE SCALE GENOMIC DNA]</scope>
</reference>
<sequence>MLVPFVPLHAALADVFCNIPRVLVLTLIVIMTICGMLFIPEDQFTATYVGGSNDGIASTPTFSACVHYCEKTYLDPSGFGRESIGGEGICGVNGSKVKFCLFRSEEPSNCTRVTTNDITDEMMDELGHSVKCSFKYKVTNWHPYFVIGGLAIAITLVIQGLEPEVALLGAVAIFAAAGVVTVKQATAGFASSSVIALALLLPVAKAMEETGLLDRAVSVMLGQPDSFPVALVRMMVPVALLSACLSNTAIVAMLVPVIISWSRRLGCHPGKLMMPLSFAAQLGGSMTLIGSSHCLVARESVREVYEVNFFSTTPAATWLLLVTTIPEGVLLVLALVGGRDSGLGRVAILVLAPTRLLRHSADPASEGCCDGSAPGAEQSDLLYSTVFVVQQHGALEGAEVDCVLCTLKKLPGVASVSLEEERRGARPSCTAGRSCAARRPRRASWPCARSGASSPGRSRSCRCSASAARRALAVRVLGGGPLAPPG</sequence>
<organism evidence="9 10">
    <name type="scientific">Prorocentrum cordatum</name>
    <dbReference type="NCBI Taxonomy" id="2364126"/>
    <lineage>
        <taxon>Eukaryota</taxon>
        <taxon>Sar</taxon>
        <taxon>Alveolata</taxon>
        <taxon>Dinophyceae</taxon>
        <taxon>Prorocentrales</taxon>
        <taxon>Prorocentraceae</taxon>
        <taxon>Prorocentrum</taxon>
    </lineage>
</organism>
<evidence type="ECO:0000313" key="9">
    <source>
        <dbReference type="EMBL" id="CAK0820761.1"/>
    </source>
</evidence>
<dbReference type="PANTHER" id="PTHR43652">
    <property type="entry name" value="BASIC AMINO ACID ANTIPORTER YFCC-RELATED"/>
    <property type="match status" value="1"/>
</dbReference>
<evidence type="ECO:0000256" key="7">
    <source>
        <dbReference type="SAM" id="Phobius"/>
    </source>
</evidence>
<dbReference type="EMBL" id="CAUYUJ010007446">
    <property type="protein sequence ID" value="CAK0820761.1"/>
    <property type="molecule type" value="Genomic_DNA"/>
</dbReference>
<dbReference type="PANTHER" id="PTHR43652:SF2">
    <property type="entry name" value="BASIC AMINO ACID ANTIPORTER YFCC-RELATED"/>
    <property type="match status" value="1"/>
</dbReference>
<accession>A0ABN9RPY0</accession>
<dbReference type="InterPro" id="IPR051679">
    <property type="entry name" value="DASS-Related_Transporters"/>
</dbReference>
<evidence type="ECO:0000256" key="6">
    <source>
        <dbReference type="ARBA" id="ARBA00023136"/>
    </source>
</evidence>
<evidence type="ECO:0000259" key="8">
    <source>
        <dbReference type="Pfam" id="PF03600"/>
    </source>
</evidence>
<evidence type="ECO:0000256" key="2">
    <source>
        <dbReference type="ARBA" id="ARBA00022448"/>
    </source>
</evidence>
<keyword evidence="3 7" id="KW-0812">Transmembrane</keyword>
<keyword evidence="6 7" id="KW-0472">Membrane</keyword>
<dbReference type="InterPro" id="IPR004680">
    <property type="entry name" value="Cit_transptr-like_dom"/>
</dbReference>